<gene>
    <name evidence="1" type="ORF">T03_15543</name>
</gene>
<organism evidence="1 2">
    <name type="scientific">Trichinella britovi</name>
    <name type="common">Parasitic roundworm</name>
    <dbReference type="NCBI Taxonomy" id="45882"/>
    <lineage>
        <taxon>Eukaryota</taxon>
        <taxon>Metazoa</taxon>
        <taxon>Ecdysozoa</taxon>
        <taxon>Nematoda</taxon>
        <taxon>Enoplea</taxon>
        <taxon>Dorylaimia</taxon>
        <taxon>Trichinellida</taxon>
        <taxon>Trichinellidae</taxon>
        <taxon>Trichinella</taxon>
    </lineage>
</organism>
<dbReference type="Proteomes" id="UP000054653">
    <property type="component" value="Unassembled WGS sequence"/>
</dbReference>
<keyword evidence="2" id="KW-1185">Reference proteome</keyword>
<evidence type="ECO:0000313" key="1">
    <source>
        <dbReference type="EMBL" id="KRY52165.1"/>
    </source>
</evidence>
<sequence length="115" mass="13427">MKSADTHLNEHIIEIVCKFSISKNEFLYIRELFFQHAVLTGNLVLHITSDDRNWHVSSAHETNIFDQFVKNIRSSFWLVTRTRTTDYELAEVKRVSRLVFVSPQGMGCLLMGFFC</sequence>
<protein>
    <submittedName>
        <fullName evidence="1">Uncharacterized protein</fullName>
    </submittedName>
</protein>
<dbReference type="EMBL" id="JYDI01000110">
    <property type="protein sequence ID" value="KRY52165.1"/>
    <property type="molecule type" value="Genomic_DNA"/>
</dbReference>
<reference evidence="1 2" key="1">
    <citation type="submission" date="2015-01" db="EMBL/GenBank/DDBJ databases">
        <title>Evolution of Trichinella species and genotypes.</title>
        <authorList>
            <person name="Korhonen P.K."/>
            <person name="Edoardo P."/>
            <person name="Giuseppe L.R."/>
            <person name="Gasser R.B."/>
        </authorList>
    </citation>
    <scope>NUCLEOTIDE SEQUENCE [LARGE SCALE GENOMIC DNA]</scope>
    <source>
        <strain evidence="1">ISS120</strain>
    </source>
</reference>
<evidence type="ECO:0000313" key="2">
    <source>
        <dbReference type="Proteomes" id="UP000054653"/>
    </source>
</evidence>
<accession>A0A0V1CS50</accession>
<name>A0A0V1CS50_TRIBR</name>
<comment type="caution">
    <text evidence="1">The sequence shown here is derived from an EMBL/GenBank/DDBJ whole genome shotgun (WGS) entry which is preliminary data.</text>
</comment>
<dbReference type="AlphaFoldDB" id="A0A0V1CS50"/>
<proteinExistence type="predicted"/>